<dbReference type="InterPro" id="IPR012340">
    <property type="entry name" value="NA-bd_OB-fold"/>
</dbReference>
<evidence type="ECO:0000256" key="1">
    <source>
        <dbReference type="ARBA" id="ARBA00004123"/>
    </source>
</evidence>
<feature type="compositionally biased region" description="Basic and acidic residues" evidence="9">
    <location>
        <begin position="934"/>
        <end position="954"/>
    </location>
</feature>
<feature type="region of interest" description="Disordered" evidence="9">
    <location>
        <begin position="232"/>
        <end position="455"/>
    </location>
</feature>
<keyword evidence="12" id="KW-1185">Reference proteome</keyword>
<dbReference type="InterPro" id="IPR032042">
    <property type="entry name" value="POT1PC"/>
</dbReference>
<dbReference type="EMBL" id="KV429046">
    <property type="protein sequence ID" value="KZT71254.1"/>
    <property type="molecule type" value="Genomic_DNA"/>
</dbReference>
<dbReference type="SUPFAM" id="SSF50249">
    <property type="entry name" value="Nucleic acid-binding proteins"/>
    <property type="match status" value="2"/>
</dbReference>
<feature type="compositionally biased region" description="Basic and acidic residues" evidence="9">
    <location>
        <begin position="296"/>
        <end position="312"/>
    </location>
</feature>
<feature type="region of interest" description="Disordered" evidence="9">
    <location>
        <begin position="919"/>
        <end position="954"/>
    </location>
</feature>
<comment type="subcellular location">
    <subcellularLocation>
        <location evidence="2">Chromosome</location>
        <location evidence="2">Telomere</location>
    </subcellularLocation>
    <subcellularLocation>
        <location evidence="1">Nucleus</location>
    </subcellularLocation>
</comment>
<evidence type="ECO:0000256" key="2">
    <source>
        <dbReference type="ARBA" id="ARBA00004574"/>
    </source>
</evidence>
<dbReference type="Gene3D" id="2.40.50.140">
    <property type="entry name" value="Nucleic acid-binding proteins"/>
    <property type="match status" value="3"/>
</dbReference>
<feature type="compositionally biased region" description="Polar residues" evidence="9">
    <location>
        <begin position="232"/>
        <end position="251"/>
    </location>
</feature>
<dbReference type="GO" id="GO:0000723">
    <property type="term" value="P:telomere maintenance"/>
    <property type="evidence" value="ECO:0007669"/>
    <property type="project" value="InterPro"/>
</dbReference>
<proteinExistence type="inferred from homology"/>
<feature type="compositionally biased region" description="Polar residues" evidence="9">
    <location>
        <begin position="370"/>
        <end position="385"/>
    </location>
</feature>
<evidence type="ECO:0000256" key="6">
    <source>
        <dbReference type="ARBA" id="ARBA00022895"/>
    </source>
</evidence>
<dbReference type="GO" id="GO:0000781">
    <property type="term" value="C:chromosome, telomeric region"/>
    <property type="evidence" value="ECO:0007669"/>
    <property type="project" value="UniProtKB-SubCell"/>
</dbReference>
<accession>A0A165RWW3</accession>
<dbReference type="OrthoDB" id="2186770at2759"/>
<evidence type="ECO:0000256" key="3">
    <source>
        <dbReference type="ARBA" id="ARBA00008442"/>
    </source>
</evidence>
<evidence type="ECO:0000313" key="12">
    <source>
        <dbReference type="Proteomes" id="UP000076727"/>
    </source>
</evidence>
<feature type="compositionally biased region" description="Polar residues" evidence="9">
    <location>
        <begin position="173"/>
        <end position="182"/>
    </location>
</feature>
<dbReference type="GO" id="GO:0005634">
    <property type="term" value="C:nucleus"/>
    <property type="evidence" value="ECO:0007669"/>
    <property type="project" value="UniProtKB-SubCell"/>
</dbReference>
<name>A0A165RWW3_9APHY</name>
<feature type="domain" description="Telomeric single stranded DNA binding POT1/Cdc13" evidence="10">
    <location>
        <begin position="481"/>
        <end position="614"/>
    </location>
</feature>
<feature type="compositionally biased region" description="Basic and acidic residues" evidence="9">
    <location>
        <begin position="360"/>
        <end position="369"/>
    </location>
</feature>
<dbReference type="Proteomes" id="UP000076727">
    <property type="component" value="Unassembled WGS sequence"/>
</dbReference>
<evidence type="ECO:0000259" key="10">
    <source>
        <dbReference type="SMART" id="SM00976"/>
    </source>
</evidence>
<feature type="compositionally biased region" description="Low complexity" evidence="9">
    <location>
        <begin position="443"/>
        <end position="455"/>
    </location>
</feature>
<evidence type="ECO:0000256" key="5">
    <source>
        <dbReference type="ARBA" id="ARBA00022454"/>
    </source>
</evidence>
<comment type="similarity">
    <text evidence="3">Belongs to the telombin family.</text>
</comment>
<keyword evidence="5" id="KW-0158">Chromosome</keyword>
<feature type="compositionally biased region" description="Basic residues" evidence="9">
    <location>
        <begin position="344"/>
        <end position="358"/>
    </location>
</feature>
<protein>
    <recommendedName>
        <fullName evidence="4">Protection of telomeres protein 1</fullName>
    </recommendedName>
</protein>
<evidence type="ECO:0000256" key="9">
    <source>
        <dbReference type="SAM" id="MobiDB-lite"/>
    </source>
</evidence>
<evidence type="ECO:0000256" key="8">
    <source>
        <dbReference type="ARBA" id="ARBA00023242"/>
    </source>
</evidence>
<evidence type="ECO:0000256" key="4">
    <source>
        <dbReference type="ARBA" id="ARBA00015253"/>
    </source>
</evidence>
<reference evidence="11 12" key="1">
    <citation type="journal article" date="2016" name="Mol. Biol. Evol.">
        <title>Comparative Genomics of Early-Diverging Mushroom-Forming Fungi Provides Insights into the Origins of Lignocellulose Decay Capabilities.</title>
        <authorList>
            <person name="Nagy L.G."/>
            <person name="Riley R."/>
            <person name="Tritt A."/>
            <person name="Adam C."/>
            <person name="Daum C."/>
            <person name="Floudas D."/>
            <person name="Sun H."/>
            <person name="Yadav J.S."/>
            <person name="Pangilinan J."/>
            <person name="Larsson K.H."/>
            <person name="Matsuura K."/>
            <person name="Barry K."/>
            <person name="Labutti K."/>
            <person name="Kuo R."/>
            <person name="Ohm R.A."/>
            <person name="Bhattacharya S.S."/>
            <person name="Shirouzu T."/>
            <person name="Yoshinaga Y."/>
            <person name="Martin F.M."/>
            <person name="Grigoriev I.V."/>
            <person name="Hibbett D.S."/>
        </authorList>
    </citation>
    <scope>NUCLEOTIDE SEQUENCE [LARGE SCALE GENOMIC DNA]</scope>
    <source>
        <strain evidence="11 12">L-15889</strain>
    </source>
</reference>
<dbReference type="AlphaFoldDB" id="A0A165RWW3"/>
<feature type="compositionally biased region" description="Low complexity" evidence="9">
    <location>
        <begin position="188"/>
        <end position="199"/>
    </location>
</feature>
<feature type="region of interest" description="Disordered" evidence="9">
    <location>
        <begin position="162"/>
        <end position="219"/>
    </location>
</feature>
<dbReference type="GO" id="GO:0043047">
    <property type="term" value="F:single-stranded telomeric DNA binding"/>
    <property type="evidence" value="ECO:0007669"/>
    <property type="project" value="InterPro"/>
</dbReference>
<keyword evidence="7" id="KW-0238">DNA-binding</keyword>
<gene>
    <name evidence="11" type="ORF">DAEQUDRAFT_121630</name>
</gene>
<dbReference type="Pfam" id="PF02765">
    <property type="entry name" value="POT1"/>
    <property type="match status" value="1"/>
</dbReference>
<evidence type="ECO:0000256" key="7">
    <source>
        <dbReference type="ARBA" id="ARBA00023125"/>
    </source>
</evidence>
<dbReference type="InterPro" id="IPR011564">
    <property type="entry name" value="Telomer_end-bd_POT1/Cdc13"/>
</dbReference>
<sequence length="954" mass="105708">MKRAVDADQVTPTKRRRASGEHDNGLNSEVVFSDPSRECGIEDILRGGVQPDNYVVGEVFMRQPPQNGRMWFILKTSSGLRVSVTFTGKCARYLDVLLCNFRDVMRLRTKGAVVTETNESLSLLYEQGASMMFVKTRNNTRDGQIVDTWNLEEEAERLSSDYVDGDDWYGTPSRPQHQSSDPTLGAPVENVESTTVSVEGSANPVIPPQEAMSSRLAASTSSFSPSVQLAATRRSTSIAPPTLPNFTTNVGTEPETYALKPNSETTKPSSRRVASGVNEGTHPKAPSDVSACESPTSKHFDISLASQHDRTASEPVPEQNALRGPSRPSENELHQKETVPLSKKGGKARRRRLKRMHRASGGEKVREEQPQVSLSPTAIRTSNPEQADASAGNVYDERPQGSPNKEENSTDNTGARVSAKNGKAANTSHSPKPPVDHTPEPKPSASSKPTPSVPSTCITLKAETADIPPPLAGFRSEYGFYAPLAKVETKDKVYNITAIVIAPGFIAQTCMGEFKTILGLTDPSVHEQCDFSVNLFARKASQLPEAARGDIIMIRGILGDYYRRKCGTAPSYKSWSWAVVDPTRKEPAPKKGDINFTPTPLELQHCASLGEWWSSVGPAQNLGVVHQIRPARTGRIHRLLSEASPDCDPDGYFDCTVEVLYGHENSNGIYSLYITDYTQNPDMVPVERDWCPPMLHDKVLKLELFLDAAKKGPELKAGHYYFIGNCRMKRSTGGYLEATFSQVNKIRKLDDDALEDDTRLAALLQRKAEWQEKVEANGGAHEFPHLLFEQAEENKHFRCTAEILSISPKDQTTYLYVTDYTRRDDLAPIAFTVPRARELQNRVVKISLHDEQAETAKQLEVADFVAIRNLRLRPSGSEKKLTGRLGGNQRLLNKLQPNTANNHELKALLMRKEEFELRKNVVHAPDRGKRKQRADRLPEKPHSRGDKEARDGGI</sequence>
<keyword evidence="8" id="KW-0539">Nucleus</keyword>
<dbReference type="Pfam" id="PF16686">
    <property type="entry name" value="POT1PC"/>
    <property type="match status" value="1"/>
</dbReference>
<organism evidence="11 12">
    <name type="scientific">Daedalea quercina L-15889</name>
    <dbReference type="NCBI Taxonomy" id="1314783"/>
    <lineage>
        <taxon>Eukaryota</taxon>
        <taxon>Fungi</taxon>
        <taxon>Dikarya</taxon>
        <taxon>Basidiomycota</taxon>
        <taxon>Agaricomycotina</taxon>
        <taxon>Agaricomycetes</taxon>
        <taxon>Polyporales</taxon>
        <taxon>Fomitopsis</taxon>
    </lineage>
</organism>
<evidence type="ECO:0000313" key="11">
    <source>
        <dbReference type="EMBL" id="KZT71254.1"/>
    </source>
</evidence>
<dbReference type="STRING" id="1314783.A0A165RWW3"/>
<feature type="compositionally biased region" description="Basic and acidic residues" evidence="9">
    <location>
        <begin position="395"/>
        <end position="408"/>
    </location>
</feature>
<dbReference type="SMART" id="SM00976">
    <property type="entry name" value="Telo_bind"/>
    <property type="match status" value="1"/>
</dbReference>
<feature type="region of interest" description="Disordered" evidence="9">
    <location>
        <begin position="1"/>
        <end position="29"/>
    </location>
</feature>
<keyword evidence="6" id="KW-0779">Telomere</keyword>